<name>A0ABQ6VCV3_9CORY</name>
<evidence type="ECO:0000259" key="10">
    <source>
        <dbReference type="Pfam" id="PF01757"/>
    </source>
</evidence>
<evidence type="ECO:0000313" key="11">
    <source>
        <dbReference type="EMBL" id="KAB3520765.1"/>
    </source>
</evidence>
<dbReference type="InterPro" id="IPR036514">
    <property type="entry name" value="SGNH_hydro_sf"/>
</dbReference>
<dbReference type="Pfam" id="PF01757">
    <property type="entry name" value="Acyl_transf_3"/>
    <property type="match status" value="1"/>
</dbReference>
<dbReference type="InterPro" id="IPR002656">
    <property type="entry name" value="Acyl_transf_3_dom"/>
</dbReference>
<keyword evidence="5 9" id="KW-1133">Transmembrane helix</keyword>
<feature type="transmembrane region" description="Helical" evidence="9">
    <location>
        <begin position="120"/>
        <end position="140"/>
    </location>
</feature>
<feature type="transmembrane region" description="Helical" evidence="9">
    <location>
        <begin position="214"/>
        <end position="236"/>
    </location>
</feature>
<sequence length="644" mass="70157">MRTSFSLFEPSETTHTATSRAHSQPGPLIDLDTSPAQWSQPAQMRRYMIRRVPGLDGLRGLAVATVMIYHFFGDVLPGGFLGVDLFFVLSGFLITSLLIREHAVYGRISLKQFWTRRVRRILPAALTVLLITSAIVGMLGGDLAVGLGKQFLGTLFFVNNWVQIADSQSYFADSGVQIFAHYWSLAVEEQFYVIWPLIVVGLFALARKGHRRSAPLLGLFAVVAGVASAVAMATLYSPDADPTRVYYGTDTHAFGLLIGVTVAVLLTDSRRVFVDSWPRKHSFAAGSAGTVGLVALVLFFLFLKDTSAVAYQGGIVAANIAGALVVWAVVNESGPASVFFRVAPMRWLGDRSFSLYLWHWPVVKIADRLIDTDLWWLPGVVAVVISLPLADLSYRLIETPFRRRGIRGTLSSLKGGWTVVAAVVVLCAVAGTVYGVATAPQKTQLEQQLEAAAARQTKPAEKADIAAQSVSRTMPTGDQITGIGDSVMLASTEGLEDLFPGIYVDGEVSRHYVAVPDIVSAMEANQTLDKFVVLGFGTNGEAFPGQLDEIIDQLGPDRVIVLMSPYGHKEWLDGARDQVYEYARKYPNVYVGDFCNLAAEDTSVLIDDKIHPAPAGQKVYARAVKQALQQWVDDDKVIPQKCVG</sequence>
<dbReference type="CDD" id="cd01840">
    <property type="entry name" value="SGNH_hydrolase_yrhL_like"/>
    <property type="match status" value="1"/>
</dbReference>
<proteinExistence type="predicted"/>
<dbReference type="Gene3D" id="3.40.50.1110">
    <property type="entry name" value="SGNH hydrolase"/>
    <property type="match status" value="1"/>
</dbReference>
<evidence type="ECO:0000256" key="7">
    <source>
        <dbReference type="ARBA" id="ARBA00023315"/>
    </source>
</evidence>
<accession>A0ABQ6VCV3</accession>
<keyword evidence="6 9" id="KW-0472">Membrane</keyword>
<dbReference type="Proteomes" id="UP000436181">
    <property type="component" value="Unassembled WGS sequence"/>
</dbReference>
<evidence type="ECO:0000256" key="1">
    <source>
        <dbReference type="ARBA" id="ARBA00004651"/>
    </source>
</evidence>
<evidence type="ECO:0000256" key="2">
    <source>
        <dbReference type="ARBA" id="ARBA00022475"/>
    </source>
</evidence>
<comment type="caution">
    <text evidence="11">The sequence shown here is derived from an EMBL/GenBank/DDBJ whole genome shotgun (WGS) entry which is preliminary data.</text>
</comment>
<feature type="compositionally biased region" description="Polar residues" evidence="8">
    <location>
        <begin position="1"/>
        <end position="22"/>
    </location>
</feature>
<dbReference type="PANTHER" id="PTHR23028">
    <property type="entry name" value="ACETYLTRANSFERASE"/>
    <property type="match status" value="1"/>
</dbReference>
<evidence type="ECO:0000256" key="3">
    <source>
        <dbReference type="ARBA" id="ARBA00022679"/>
    </source>
</evidence>
<keyword evidence="3" id="KW-0808">Transferase</keyword>
<keyword evidence="12" id="KW-1185">Reference proteome</keyword>
<protein>
    <submittedName>
        <fullName evidence="11">Acetyltransferase</fullName>
    </submittedName>
</protein>
<evidence type="ECO:0000256" key="8">
    <source>
        <dbReference type="SAM" id="MobiDB-lite"/>
    </source>
</evidence>
<dbReference type="RefSeq" id="WP_151844338.1">
    <property type="nucleotide sequence ID" value="NZ_WBZJ01000002.1"/>
</dbReference>
<evidence type="ECO:0000313" key="12">
    <source>
        <dbReference type="Proteomes" id="UP000436181"/>
    </source>
</evidence>
<feature type="transmembrane region" description="Helical" evidence="9">
    <location>
        <begin position="190"/>
        <end position="207"/>
    </location>
</feature>
<keyword evidence="7" id="KW-0012">Acyltransferase</keyword>
<feature type="transmembrane region" description="Helical" evidence="9">
    <location>
        <begin position="78"/>
        <end position="99"/>
    </location>
</feature>
<keyword evidence="2" id="KW-1003">Cell membrane</keyword>
<organism evidence="11 12">
    <name type="scientific">Corynebacterium zhongnanshanii</name>
    <dbReference type="NCBI Taxonomy" id="2768834"/>
    <lineage>
        <taxon>Bacteria</taxon>
        <taxon>Bacillati</taxon>
        <taxon>Actinomycetota</taxon>
        <taxon>Actinomycetes</taxon>
        <taxon>Mycobacteriales</taxon>
        <taxon>Corynebacteriaceae</taxon>
        <taxon>Corynebacterium</taxon>
    </lineage>
</organism>
<evidence type="ECO:0000256" key="9">
    <source>
        <dbReference type="SAM" id="Phobius"/>
    </source>
</evidence>
<feature type="transmembrane region" description="Helical" evidence="9">
    <location>
        <begin position="374"/>
        <end position="394"/>
    </location>
</feature>
<feature type="transmembrane region" description="Helical" evidence="9">
    <location>
        <begin position="309"/>
        <end position="330"/>
    </location>
</feature>
<gene>
    <name evidence="11" type="ORF">F8377_05835</name>
</gene>
<dbReference type="InterPro" id="IPR050879">
    <property type="entry name" value="Acyltransferase_3"/>
</dbReference>
<feature type="transmembrane region" description="Helical" evidence="9">
    <location>
        <begin position="54"/>
        <end position="72"/>
    </location>
</feature>
<feature type="domain" description="Acyltransferase 3" evidence="10">
    <location>
        <begin position="53"/>
        <end position="394"/>
    </location>
</feature>
<feature type="transmembrane region" description="Helical" evidence="9">
    <location>
        <begin position="415"/>
        <end position="437"/>
    </location>
</feature>
<evidence type="ECO:0000256" key="5">
    <source>
        <dbReference type="ARBA" id="ARBA00022989"/>
    </source>
</evidence>
<feature type="region of interest" description="Disordered" evidence="8">
    <location>
        <begin position="1"/>
        <end position="31"/>
    </location>
</feature>
<dbReference type="SUPFAM" id="SSF52266">
    <property type="entry name" value="SGNH hydrolase"/>
    <property type="match status" value="1"/>
</dbReference>
<feature type="transmembrane region" description="Helical" evidence="9">
    <location>
        <begin position="281"/>
        <end position="303"/>
    </location>
</feature>
<evidence type="ECO:0000256" key="6">
    <source>
        <dbReference type="ARBA" id="ARBA00023136"/>
    </source>
</evidence>
<evidence type="ECO:0000256" key="4">
    <source>
        <dbReference type="ARBA" id="ARBA00022692"/>
    </source>
</evidence>
<keyword evidence="4 9" id="KW-0812">Transmembrane</keyword>
<dbReference type="PANTHER" id="PTHR23028:SF53">
    <property type="entry name" value="ACYL_TRANSF_3 DOMAIN-CONTAINING PROTEIN"/>
    <property type="match status" value="1"/>
</dbReference>
<comment type="subcellular location">
    <subcellularLocation>
        <location evidence="1">Cell membrane</location>
        <topology evidence="1">Multi-pass membrane protein</topology>
    </subcellularLocation>
</comment>
<dbReference type="EMBL" id="WBZJ01000002">
    <property type="protein sequence ID" value="KAB3520765.1"/>
    <property type="molecule type" value="Genomic_DNA"/>
</dbReference>
<reference evidence="11 12" key="1">
    <citation type="submission" date="2019-10" db="EMBL/GenBank/DDBJ databases">
        <title>Corynebacterium sp novel species isolated from the respiratory tract of Marmot.</title>
        <authorList>
            <person name="Zhang G."/>
        </authorList>
    </citation>
    <scope>NUCLEOTIDE SEQUENCE [LARGE SCALE GENOMIC DNA]</scope>
    <source>
        <strain evidence="11 12">336</strain>
    </source>
</reference>